<feature type="region of interest" description="Disordered" evidence="8">
    <location>
        <begin position="183"/>
        <end position="209"/>
    </location>
</feature>
<dbReference type="InterPro" id="IPR001005">
    <property type="entry name" value="SANT/Myb"/>
</dbReference>
<evidence type="ECO:0000256" key="5">
    <source>
        <dbReference type="ARBA" id="ARBA00023163"/>
    </source>
</evidence>
<dbReference type="FunFam" id="1.10.10.60:FF:000001">
    <property type="entry name" value="MYB-related transcription factor"/>
    <property type="match status" value="1"/>
</dbReference>
<dbReference type="PROSITE" id="PS51294">
    <property type="entry name" value="HTH_MYB"/>
    <property type="match status" value="2"/>
</dbReference>
<dbReference type="GO" id="GO:0000976">
    <property type="term" value="F:transcription cis-regulatory region binding"/>
    <property type="evidence" value="ECO:0007669"/>
    <property type="project" value="UniProtKB-ARBA"/>
</dbReference>
<sequence>MSKPPPPSDENGGLKKGPWTAEEDQILIDYIQQHGHGKWRTLPKSAGLKRCGKSCRLRWANYLRPDIKRGKFSTQEEETIIQLHSFLGNKRSAIAARLPGRTDNEIKNYWNTHIKKKLLRMGIDPITHIPRLDLLELSTLLSSSLYTSYSLNAHKALLGSASTSDPKLLKHRPRMSEVLRMLEDDGPVASQPVETPRSRSCDNTPPQRYSDFIEESSLVMEAMELSGPR</sequence>
<dbReference type="InterPro" id="IPR015495">
    <property type="entry name" value="Myb_TF_plants"/>
</dbReference>
<dbReference type="Pfam" id="PF00249">
    <property type="entry name" value="Myb_DNA-binding"/>
    <property type="match status" value="2"/>
</dbReference>
<accession>L7X3D9</accession>
<geneLocation type="plastid" evidence="11"/>
<keyword evidence="2" id="KW-0677">Repeat</keyword>
<dbReference type="PROSITE" id="PS50090">
    <property type="entry name" value="MYB_LIKE"/>
    <property type="match status" value="2"/>
</dbReference>
<comment type="subunit">
    <text evidence="7">Can form complexes with MYC2, MYC3 or MYC4.</text>
</comment>
<feature type="domain" description="Myb-like" evidence="9">
    <location>
        <begin position="11"/>
        <end position="63"/>
    </location>
</feature>
<feature type="domain" description="Myb-like" evidence="9">
    <location>
        <begin position="64"/>
        <end position="114"/>
    </location>
</feature>
<dbReference type="SMART" id="SM00717">
    <property type="entry name" value="SANT"/>
    <property type="match status" value="2"/>
</dbReference>
<evidence type="ECO:0000256" key="6">
    <source>
        <dbReference type="ARBA" id="ARBA00023242"/>
    </source>
</evidence>
<dbReference type="PANTHER" id="PTHR10641:SF1044">
    <property type="entry name" value="MYB DOMAIN PROTEIN 49"/>
    <property type="match status" value="1"/>
</dbReference>
<evidence type="ECO:0000256" key="7">
    <source>
        <dbReference type="ARBA" id="ARBA00062314"/>
    </source>
</evidence>
<dbReference type="EMBL" id="KC145282">
    <property type="protein sequence ID" value="AGC92177.1"/>
    <property type="molecule type" value="mRNA"/>
</dbReference>
<dbReference type="InterPro" id="IPR009057">
    <property type="entry name" value="Homeodomain-like_sf"/>
</dbReference>
<keyword evidence="5" id="KW-0804">Transcription</keyword>
<organism evidence="11">
    <name type="scientific">Hibiscus sabdariffa</name>
    <name type="common">roselle</name>
    <dbReference type="NCBI Taxonomy" id="183260"/>
    <lineage>
        <taxon>Eukaryota</taxon>
        <taxon>Viridiplantae</taxon>
        <taxon>Streptophyta</taxon>
        <taxon>Embryophyta</taxon>
        <taxon>Tracheophyta</taxon>
        <taxon>Spermatophyta</taxon>
        <taxon>Magnoliopsida</taxon>
        <taxon>eudicotyledons</taxon>
        <taxon>Gunneridae</taxon>
        <taxon>Pentapetalae</taxon>
        <taxon>rosids</taxon>
        <taxon>malvids</taxon>
        <taxon>Malvales</taxon>
        <taxon>Malvaceae</taxon>
        <taxon>Malvoideae</taxon>
        <taxon>Hibiscus</taxon>
    </lineage>
</organism>
<reference evidence="11" key="1">
    <citation type="submission" date="2012-11" db="EMBL/GenBank/DDBJ databases">
        <title>Identification of salt stress responsive gene(s) from Roselle (Hibiscus sabdariffa L.) by differential display.</title>
        <authorList>
            <person name="Mohamed B.B."/>
            <person name="Shahid M.N."/>
            <person name="Aftab B."/>
            <person name="Jamal A."/>
            <person name="Riaz S."/>
            <person name="Rashid B."/>
            <person name="Husnain T."/>
        </authorList>
    </citation>
    <scope>NUCLEOTIDE SEQUENCE</scope>
    <source>
        <tissue evidence="11">Root</tissue>
    </source>
</reference>
<evidence type="ECO:0000256" key="3">
    <source>
        <dbReference type="ARBA" id="ARBA00023015"/>
    </source>
</evidence>
<dbReference type="Gene3D" id="1.10.10.60">
    <property type="entry name" value="Homeodomain-like"/>
    <property type="match status" value="2"/>
</dbReference>
<comment type="subcellular location">
    <subcellularLocation>
        <location evidence="1">Nucleus</location>
    </subcellularLocation>
</comment>
<dbReference type="AlphaFoldDB" id="L7X3D9"/>
<dbReference type="InterPro" id="IPR017930">
    <property type="entry name" value="Myb_dom"/>
</dbReference>
<dbReference type="FunFam" id="1.10.10.60:FF:000394">
    <property type="entry name" value="MYB transcription factor"/>
    <property type="match status" value="1"/>
</dbReference>
<feature type="domain" description="HTH myb-type" evidence="10">
    <location>
        <begin position="68"/>
        <end position="118"/>
    </location>
</feature>
<keyword evidence="4" id="KW-0238">DNA-binding</keyword>
<evidence type="ECO:0000256" key="2">
    <source>
        <dbReference type="ARBA" id="ARBA00022737"/>
    </source>
</evidence>
<dbReference type="GO" id="GO:0080090">
    <property type="term" value="P:regulation of primary metabolic process"/>
    <property type="evidence" value="ECO:0007669"/>
    <property type="project" value="UniProtKB-ARBA"/>
</dbReference>
<dbReference type="CDD" id="cd00167">
    <property type="entry name" value="SANT"/>
    <property type="match status" value="2"/>
</dbReference>
<evidence type="ECO:0000256" key="8">
    <source>
        <dbReference type="SAM" id="MobiDB-lite"/>
    </source>
</evidence>
<feature type="domain" description="HTH myb-type" evidence="10">
    <location>
        <begin position="11"/>
        <end position="67"/>
    </location>
</feature>
<keyword evidence="6" id="KW-0539">Nucleus</keyword>
<protein>
    <submittedName>
        <fullName evidence="11">Myeloblastosis protein</fullName>
    </submittedName>
</protein>
<proteinExistence type="evidence at transcript level"/>
<gene>
    <name evidence="11" type="primary">MYB</name>
</gene>
<evidence type="ECO:0000259" key="10">
    <source>
        <dbReference type="PROSITE" id="PS51294"/>
    </source>
</evidence>
<keyword evidence="11" id="KW-0934">Plastid</keyword>
<dbReference type="PANTHER" id="PTHR10641">
    <property type="entry name" value="MYB FAMILY TRANSCRIPTION FACTOR"/>
    <property type="match status" value="1"/>
</dbReference>
<dbReference type="GO" id="GO:0051707">
    <property type="term" value="P:response to other organism"/>
    <property type="evidence" value="ECO:0007669"/>
    <property type="project" value="UniProtKB-ARBA"/>
</dbReference>
<keyword evidence="3" id="KW-0805">Transcription regulation</keyword>
<dbReference type="SMR" id="L7X3D9"/>
<evidence type="ECO:0000259" key="9">
    <source>
        <dbReference type="PROSITE" id="PS50090"/>
    </source>
</evidence>
<evidence type="ECO:0000256" key="4">
    <source>
        <dbReference type="ARBA" id="ARBA00023125"/>
    </source>
</evidence>
<evidence type="ECO:0000256" key="1">
    <source>
        <dbReference type="ARBA" id="ARBA00004123"/>
    </source>
</evidence>
<evidence type="ECO:0000313" key="11">
    <source>
        <dbReference type="EMBL" id="AGC92177.1"/>
    </source>
</evidence>
<dbReference type="SUPFAM" id="SSF46689">
    <property type="entry name" value="Homeodomain-like"/>
    <property type="match status" value="1"/>
</dbReference>
<name>L7X3D9_9ROSI</name>
<dbReference type="GO" id="GO:0005634">
    <property type="term" value="C:nucleus"/>
    <property type="evidence" value="ECO:0007669"/>
    <property type="project" value="UniProtKB-SubCell"/>
</dbReference>